<reference evidence="1" key="1">
    <citation type="submission" date="2020-04" db="EMBL/GenBank/DDBJ databases">
        <authorList>
            <person name="Broberg M."/>
        </authorList>
    </citation>
    <scope>NUCLEOTIDE SEQUENCE</scope>
</reference>
<protein>
    <submittedName>
        <fullName evidence="1">Uncharacterized protein</fullName>
    </submittedName>
</protein>
<evidence type="ECO:0000313" key="2">
    <source>
        <dbReference type="Proteomes" id="UP000836387"/>
    </source>
</evidence>
<gene>
    <name evidence="1" type="ORF">CRV2_00002967</name>
</gene>
<evidence type="ECO:0000313" key="1">
    <source>
        <dbReference type="EMBL" id="CAG9941536.1"/>
    </source>
</evidence>
<accession>A0ACA9TLV6</accession>
<dbReference type="EMBL" id="CADEHS020000005">
    <property type="protein sequence ID" value="CAG9941536.1"/>
    <property type="molecule type" value="Genomic_DNA"/>
</dbReference>
<feature type="non-terminal residue" evidence="1">
    <location>
        <position position="168"/>
    </location>
</feature>
<proteinExistence type="predicted"/>
<reference evidence="1" key="2">
    <citation type="submission" date="2021-10" db="EMBL/GenBank/DDBJ databases">
        <authorList>
            <person name="Piombo E."/>
        </authorList>
    </citation>
    <scope>NUCLEOTIDE SEQUENCE</scope>
</reference>
<dbReference type="Proteomes" id="UP000836387">
    <property type="component" value="Unassembled WGS sequence"/>
</dbReference>
<comment type="caution">
    <text evidence="1">The sequence shown here is derived from an EMBL/GenBank/DDBJ whole genome shotgun (WGS) entry which is preliminary data.</text>
</comment>
<sequence>MEVFKKKGGSWAEDAILKTAVGVAAASKQAAKIVDGVDWQDVRAKIEGAASSAQESIESAYQYTEDTFNDNPKLFYTAAGVVTFAAAAPLAMPAVLGAAGFSSIGPVAGSMAAGLQSAGWAGGAGTVFSTVQSAAMGGYGVSVVAGSFTAAGAAVGGAAGAAAAKGKM</sequence>
<name>A0ACA9TLV6_BIOOC</name>
<keyword evidence="2" id="KW-1185">Reference proteome</keyword>
<organism evidence="1 2">
    <name type="scientific">Clonostachys rosea f. rosea IK726</name>
    <dbReference type="NCBI Taxonomy" id="1349383"/>
    <lineage>
        <taxon>Eukaryota</taxon>
        <taxon>Fungi</taxon>
        <taxon>Dikarya</taxon>
        <taxon>Ascomycota</taxon>
        <taxon>Pezizomycotina</taxon>
        <taxon>Sordariomycetes</taxon>
        <taxon>Hypocreomycetidae</taxon>
        <taxon>Hypocreales</taxon>
        <taxon>Bionectriaceae</taxon>
        <taxon>Clonostachys</taxon>
    </lineage>
</organism>